<dbReference type="Gene3D" id="3.20.20.450">
    <property type="entry name" value="EAL domain"/>
    <property type="match status" value="1"/>
</dbReference>
<dbReference type="SMART" id="SM00052">
    <property type="entry name" value="EAL"/>
    <property type="match status" value="1"/>
</dbReference>
<comment type="caution">
    <text evidence="2">The sequence shown here is derived from an EMBL/GenBank/DDBJ whole genome shotgun (WGS) entry which is preliminary data.</text>
</comment>
<dbReference type="CDD" id="cd01948">
    <property type="entry name" value="EAL"/>
    <property type="match status" value="1"/>
</dbReference>
<evidence type="ECO:0000313" key="2">
    <source>
        <dbReference type="EMBL" id="OGD72501.1"/>
    </source>
</evidence>
<dbReference type="PANTHER" id="PTHR33121">
    <property type="entry name" value="CYCLIC DI-GMP PHOSPHODIESTERASE PDEF"/>
    <property type="match status" value="1"/>
</dbReference>
<reference evidence="2 3" key="1">
    <citation type="journal article" date="2016" name="Nat. Commun.">
        <title>Thousands of microbial genomes shed light on interconnected biogeochemical processes in an aquifer system.</title>
        <authorList>
            <person name="Anantharaman K."/>
            <person name="Brown C.T."/>
            <person name="Hug L.A."/>
            <person name="Sharon I."/>
            <person name="Castelle C.J."/>
            <person name="Probst A.J."/>
            <person name="Thomas B.C."/>
            <person name="Singh A."/>
            <person name="Wilkins M.J."/>
            <person name="Karaoz U."/>
            <person name="Brodie E.L."/>
            <person name="Williams K.H."/>
            <person name="Hubbard S.S."/>
            <person name="Banfield J.F."/>
        </authorList>
    </citation>
    <scope>NUCLEOTIDE SEQUENCE [LARGE SCALE GENOMIC DNA]</scope>
</reference>
<dbReference type="InterPro" id="IPR001633">
    <property type="entry name" value="EAL_dom"/>
</dbReference>
<sequence>MPDDDRPDKPDPRLRAELLRYRNLLYDRLTGLPTLPVALSEIRKLIDANHRTVGVICVDLSQTAGLENSFGWQSTDDLIMSLAQLMEVFNEQVMGGKGLLFEEAIRTGSFFLFFAREDLTTEELAEVAQLVREFLSSSAVGRELTANGFDVNIGYSLFVDDPLIRFERLVYSAARDARDMAVDAEKREEMLQYRELAQIIAGERIRTRFQPIMYLGDLTVLGHEALSLGPPNTIFENAERLFNFAARSEFGHALDRLCRRHAVMVAPGHVKDGELLFLNTAAISFSDPSFSADFGVESNLRKQDVVLELTERTAIHDLTAFCRTLVIFKEEGFKIAVDDAGAGYSSLSTIAELQPDFLKFDRSMVSGIHESKIKQELLKTLLEMAGRTGSRVIAEGIEQPEELEMMREIGVELGQGYYLERPSRAY</sequence>
<dbReference type="EMBL" id="MFAF01000118">
    <property type="protein sequence ID" value="OGD72501.1"/>
    <property type="molecule type" value="Genomic_DNA"/>
</dbReference>
<dbReference type="STRING" id="1817816.A2Y64_03125"/>
<dbReference type="SUPFAM" id="SSF141868">
    <property type="entry name" value="EAL domain-like"/>
    <property type="match status" value="1"/>
</dbReference>
<organism evidence="2 3">
    <name type="scientific">Candidatus Coatesbacteria bacterium RBG_13_66_14</name>
    <dbReference type="NCBI Taxonomy" id="1817816"/>
    <lineage>
        <taxon>Bacteria</taxon>
        <taxon>Candidatus Coatesiibacteriota</taxon>
    </lineage>
</organism>
<dbReference type="AlphaFoldDB" id="A0A1F5EYM3"/>
<accession>A0A1F5EYM3</accession>
<feature type="domain" description="EAL" evidence="1">
    <location>
        <begin position="189"/>
        <end position="426"/>
    </location>
</feature>
<dbReference type="PROSITE" id="PS50883">
    <property type="entry name" value="EAL"/>
    <property type="match status" value="1"/>
</dbReference>
<evidence type="ECO:0000313" key="3">
    <source>
        <dbReference type="Proteomes" id="UP000177187"/>
    </source>
</evidence>
<protein>
    <recommendedName>
        <fullName evidence="1">EAL domain-containing protein</fullName>
    </recommendedName>
</protein>
<dbReference type="Gene3D" id="3.30.70.270">
    <property type="match status" value="1"/>
</dbReference>
<proteinExistence type="predicted"/>
<dbReference type="GO" id="GO:0071111">
    <property type="term" value="F:cyclic-guanylate-specific phosphodiesterase activity"/>
    <property type="evidence" value="ECO:0007669"/>
    <property type="project" value="InterPro"/>
</dbReference>
<dbReference type="Pfam" id="PF00563">
    <property type="entry name" value="EAL"/>
    <property type="match status" value="1"/>
</dbReference>
<dbReference type="Proteomes" id="UP000177187">
    <property type="component" value="Unassembled WGS sequence"/>
</dbReference>
<gene>
    <name evidence="2" type="ORF">A2Y64_03125</name>
</gene>
<dbReference type="InterPro" id="IPR050706">
    <property type="entry name" value="Cyclic-di-GMP_PDE-like"/>
</dbReference>
<dbReference type="InterPro" id="IPR043128">
    <property type="entry name" value="Rev_trsase/Diguanyl_cyclase"/>
</dbReference>
<name>A0A1F5EYM3_9BACT</name>
<dbReference type="InterPro" id="IPR035919">
    <property type="entry name" value="EAL_sf"/>
</dbReference>
<dbReference type="PANTHER" id="PTHR33121:SF76">
    <property type="entry name" value="SIGNALING PROTEIN"/>
    <property type="match status" value="1"/>
</dbReference>
<evidence type="ECO:0000259" key="1">
    <source>
        <dbReference type="PROSITE" id="PS50883"/>
    </source>
</evidence>